<gene>
    <name evidence="3" type="primary">quiC</name>
    <name evidence="3" type="ORF">MIM_c35790</name>
</gene>
<dbReference type="InterPro" id="IPR012334">
    <property type="entry name" value="Pectin_lyas_fold"/>
</dbReference>
<evidence type="ECO:0000313" key="4">
    <source>
        <dbReference type="Proteomes" id="UP000019095"/>
    </source>
</evidence>
<dbReference type="GO" id="GO:0046565">
    <property type="term" value="F:3-dehydroshikimate dehydratase activity"/>
    <property type="evidence" value="ECO:0007669"/>
    <property type="project" value="UniProtKB-EC"/>
</dbReference>
<sequence>MTRSVPLYAMALGLTISGAAVAGTYTVDRYDDDAEKGSLRWAIEQSNANPGDKNEILIKAVGSAPFVIKLNSALPAIKSPVSLIGTQWAKTGEYITVDGSNYIKGEGAKACPGANPQQYGTNVRTMSLPGLVLQDVNNVTIKGLDVRRFCIGVLINRSSHNLIEHNRLSQNYGGAGIMITGDDGKGEPTATTTNNNKVLHNLFQDNGDGLELTRGAAFNLIANNHFVSTAANPEPSQGIEILWGNDNTIVGNKFENYSDGLQINWGKRNYIAYNELVNNSIGFNLTGDGNVFDGNKVHGNRIGVAIRSEKDAHARITLTKNQIWDNGKDIKRCEAGGSCVPDQRLGAIIFDVPALEHDGFVGSRGGGVVIEPAKLQKTCKNPDEQGCNAYPNQGVTAPVLAVQNGKIAVEINGSADQRYRIEFFGNRDRHSNEAEQYLGSVVAHTNEKGIAQLTWESEKTGIGSITATVTDSNGATSELSRPVRVN</sequence>
<accession>W0PKW7</accession>
<keyword evidence="1" id="KW-0732">Signal</keyword>
<dbReference type="EC" id="4.2.1.118" evidence="3"/>
<name>W0PKW7_ADVMD</name>
<dbReference type="Gene3D" id="2.160.20.10">
    <property type="entry name" value="Single-stranded right-handed beta-helix, Pectin lyase-like"/>
    <property type="match status" value="1"/>
</dbReference>
<dbReference type="SMART" id="SM00710">
    <property type="entry name" value="PbH1"/>
    <property type="match status" value="7"/>
</dbReference>
<keyword evidence="4" id="KW-1185">Reference proteome</keyword>
<feature type="signal peptide" evidence="1">
    <location>
        <begin position="1"/>
        <end position="22"/>
    </location>
</feature>
<protein>
    <submittedName>
        <fullName evidence="3">3-dehydroshikimate dehydratase</fullName>
        <ecNumber evidence="3">4.2.1.118</ecNumber>
    </submittedName>
</protein>
<dbReference type="Proteomes" id="UP000019095">
    <property type="component" value="Chromosome"/>
</dbReference>
<dbReference type="HOGENOM" id="CLU_044040_0_0_4"/>
<reference evidence="3 4" key="1">
    <citation type="journal article" date="2014" name="Microbiology">
        <title>Unravelling the complete genome sequence of Advenella mimigardefordensis strain DPN7T and novel insights in the catabolism of the xenobiotic polythioester precursor 3,3'-dithiodipropionate.</title>
        <authorList>
            <person name="Wubbeler J.H."/>
            <person name="Hiessl S."/>
            <person name="Schuldes J."/>
            <person name="Thurmer A."/>
            <person name="Daniel R."/>
            <person name="Steinbuchel A."/>
        </authorList>
    </citation>
    <scope>NUCLEOTIDE SEQUENCE [LARGE SCALE GENOMIC DNA]</scope>
    <source>
        <strain evidence="4">DSM 17166 / LMG 22922 / DPN7</strain>
    </source>
</reference>
<evidence type="ECO:0000313" key="3">
    <source>
        <dbReference type="EMBL" id="AHG65638.1"/>
    </source>
</evidence>
<dbReference type="PATRIC" id="fig|1247726.3.peg.3957"/>
<dbReference type="AlphaFoldDB" id="W0PKW7"/>
<evidence type="ECO:0000259" key="2">
    <source>
        <dbReference type="Pfam" id="PF05048"/>
    </source>
</evidence>
<feature type="domain" description="Periplasmic copper-binding protein NosD beta helix" evidence="2">
    <location>
        <begin position="235"/>
        <end position="328"/>
    </location>
</feature>
<dbReference type="InterPro" id="IPR011050">
    <property type="entry name" value="Pectin_lyase_fold/virulence"/>
</dbReference>
<dbReference type="eggNOG" id="COG3420">
    <property type="taxonomic scope" value="Bacteria"/>
</dbReference>
<dbReference type="SUPFAM" id="SSF51126">
    <property type="entry name" value="Pectin lyase-like"/>
    <property type="match status" value="1"/>
</dbReference>
<dbReference type="InterPro" id="IPR007742">
    <property type="entry name" value="NosD_dom"/>
</dbReference>
<proteinExistence type="predicted"/>
<dbReference type="RefSeq" id="WP_025374335.1">
    <property type="nucleotide sequence ID" value="NZ_CP003915.1"/>
</dbReference>
<dbReference type="STRING" id="1247726.MIM_c35790"/>
<dbReference type="Pfam" id="PF05048">
    <property type="entry name" value="NosD"/>
    <property type="match status" value="1"/>
</dbReference>
<feature type="chain" id="PRO_5004793140" evidence="1">
    <location>
        <begin position="23"/>
        <end position="486"/>
    </location>
</feature>
<organism evidence="3 4">
    <name type="scientific">Advenella mimigardefordensis (strain DSM 17166 / LMG 22922 / DPN7)</name>
    <dbReference type="NCBI Taxonomy" id="1247726"/>
    <lineage>
        <taxon>Bacteria</taxon>
        <taxon>Pseudomonadati</taxon>
        <taxon>Pseudomonadota</taxon>
        <taxon>Betaproteobacteria</taxon>
        <taxon>Burkholderiales</taxon>
        <taxon>Alcaligenaceae</taxon>
    </lineage>
</organism>
<dbReference type="KEGG" id="amim:MIM_c35790"/>
<dbReference type="InterPro" id="IPR006626">
    <property type="entry name" value="PbH1"/>
</dbReference>
<dbReference type="EMBL" id="CP003915">
    <property type="protein sequence ID" value="AHG65638.1"/>
    <property type="molecule type" value="Genomic_DNA"/>
</dbReference>
<evidence type="ECO:0000256" key="1">
    <source>
        <dbReference type="SAM" id="SignalP"/>
    </source>
</evidence>
<keyword evidence="3" id="KW-0456">Lyase</keyword>